<dbReference type="AlphaFoldDB" id="A0A9N9C4K1"/>
<dbReference type="InterPro" id="IPR000719">
    <property type="entry name" value="Prot_kinase_dom"/>
</dbReference>
<gene>
    <name evidence="2" type="ORF">AMORRO_LOCUS7144</name>
</gene>
<keyword evidence="3" id="KW-1185">Reference proteome</keyword>
<proteinExistence type="predicted"/>
<accession>A0A9N9C4K1</accession>
<dbReference type="OrthoDB" id="10252171at2759"/>
<protein>
    <submittedName>
        <fullName evidence="2">3889_t:CDS:1</fullName>
    </submittedName>
</protein>
<dbReference type="InterPro" id="IPR001245">
    <property type="entry name" value="Ser-Thr/Tyr_kinase_cat_dom"/>
</dbReference>
<dbReference type="GO" id="GO:0004674">
    <property type="term" value="F:protein serine/threonine kinase activity"/>
    <property type="evidence" value="ECO:0007669"/>
    <property type="project" value="TreeGrafter"/>
</dbReference>
<organism evidence="2 3">
    <name type="scientific">Acaulospora morrowiae</name>
    <dbReference type="NCBI Taxonomy" id="94023"/>
    <lineage>
        <taxon>Eukaryota</taxon>
        <taxon>Fungi</taxon>
        <taxon>Fungi incertae sedis</taxon>
        <taxon>Mucoromycota</taxon>
        <taxon>Glomeromycotina</taxon>
        <taxon>Glomeromycetes</taxon>
        <taxon>Diversisporales</taxon>
        <taxon>Acaulosporaceae</taxon>
        <taxon>Acaulospora</taxon>
    </lineage>
</organism>
<dbReference type="Gene3D" id="1.10.510.10">
    <property type="entry name" value="Transferase(Phosphotransferase) domain 1"/>
    <property type="match status" value="1"/>
</dbReference>
<dbReference type="PANTHER" id="PTHR44329">
    <property type="entry name" value="SERINE/THREONINE-PROTEIN KINASE TNNI3K-RELATED"/>
    <property type="match status" value="1"/>
</dbReference>
<comment type="caution">
    <text evidence="2">The sequence shown here is derived from an EMBL/GenBank/DDBJ whole genome shotgun (WGS) entry which is preliminary data.</text>
</comment>
<evidence type="ECO:0000259" key="1">
    <source>
        <dbReference type="PROSITE" id="PS50011"/>
    </source>
</evidence>
<dbReference type="SUPFAM" id="SSF56112">
    <property type="entry name" value="Protein kinase-like (PK-like)"/>
    <property type="match status" value="1"/>
</dbReference>
<dbReference type="GO" id="GO:0005524">
    <property type="term" value="F:ATP binding"/>
    <property type="evidence" value="ECO:0007669"/>
    <property type="project" value="InterPro"/>
</dbReference>
<dbReference type="InterPro" id="IPR011009">
    <property type="entry name" value="Kinase-like_dom_sf"/>
</dbReference>
<dbReference type="InterPro" id="IPR051681">
    <property type="entry name" value="Ser/Thr_Kinases-Pseudokinases"/>
</dbReference>
<feature type="domain" description="Protein kinase" evidence="1">
    <location>
        <begin position="79"/>
        <end position="313"/>
    </location>
</feature>
<evidence type="ECO:0000313" key="3">
    <source>
        <dbReference type="Proteomes" id="UP000789342"/>
    </source>
</evidence>
<reference evidence="2" key="1">
    <citation type="submission" date="2021-06" db="EMBL/GenBank/DDBJ databases">
        <authorList>
            <person name="Kallberg Y."/>
            <person name="Tangrot J."/>
            <person name="Rosling A."/>
        </authorList>
    </citation>
    <scope>NUCLEOTIDE SEQUENCE</scope>
    <source>
        <strain evidence="2">CL551</strain>
    </source>
</reference>
<evidence type="ECO:0000313" key="2">
    <source>
        <dbReference type="EMBL" id="CAG8586283.1"/>
    </source>
</evidence>
<dbReference type="EMBL" id="CAJVPV010005178">
    <property type="protein sequence ID" value="CAG8586283.1"/>
    <property type="molecule type" value="Genomic_DNA"/>
</dbReference>
<dbReference type="Proteomes" id="UP000789342">
    <property type="component" value="Unassembled WGS sequence"/>
</dbReference>
<name>A0A9N9C4K1_9GLOM</name>
<dbReference type="Pfam" id="PF07714">
    <property type="entry name" value="PK_Tyr_Ser-Thr"/>
    <property type="match status" value="1"/>
</dbReference>
<sequence length="313" mass="37414">METKRPRPHALEARKKCKYYFFHWRRFRNDEVWCKCDTHRLSRGWTSDHPGINKFIKETQRCTRDWMDPYLEWIPYENLNNIQKIGEGGFSVVYSAEWGDIEKRISWPSKNRSLPVAIKRLKGSQEMSESFIEELRTHHRCISTPPATNDNIKYDHGFLRFFGITQDPETKDYAMVTELASLRDIRHVLDQMFYEISWSDKLYWLRNISSNLVTIHENGYTHRNLHPGNILIGQIKDGTMRPEARNLLKLFDHWWDRTQDSEMLDDEFSQADKYIPEQKREYENHPGAVYVSREINFEVLSTGNTEKEINFKN</sequence>
<dbReference type="PROSITE" id="PS50011">
    <property type="entry name" value="PROTEIN_KINASE_DOM"/>
    <property type="match status" value="1"/>
</dbReference>